<reference evidence="1 2" key="1">
    <citation type="submission" date="2024-05" db="EMBL/GenBank/DDBJ databases">
        <title>Genetic variation in Jamaican populations of the coffee berry borer (Hypothenemus hampei).</title>
        <authorList>
            <person name="Errbii M."/>
            <person name="Myrie A."/>
        </authorList>
    </citation>
    <scope>NUCLEOTIDE SEQUENCE [LARGE SCALE GENOMIC DNA]</scope>
    <source>
        <strain evidence="1">JA-Hopewell-2020-01-JO</strain>
        <tissue evidence="1">Whole body</tissue>
    </source>
</reference>
<gene>
    <name evidence="1" type="ORF">ABEB36_004123</name>
</gene>
<name>A0ABD1F296_HYPHA</name>
<dbReference type="EMBL" id="JBDJPC010000003">
    <property type="protein sequence ID" value="KAL1509370.1"/>
    <property type="molecule type" value="Genomic_DNA"/>
</dbReference>
<organism evidence="1 2">
    <name type="scientific">Hypothenemus hampei</name>
    <name type="common">Coffee berry borer</name>
    <dbReference type="NCBI Taxonomy" id="57062"/>
    <lineage>
        <taxon>Eukaryota</taxon>
        <taxon>Metazoa</taxon>
        <taxon>Ecdysozoa</taxon>
        <taxon>Arthropoda</taxon>
        <taxon>Hexapoda</taxon>
        <taxon>Insecta</taxon>
        <taxon>Pterygota</taxon>
        <taxon>Neoptera</taxon>
        <taxon>Endopterygota</taxon>
        <taxon>Coleoptera</taxon>
        <taxon>Polyphaga</taxon>
        <taxon>Cucujiformia</taxon>
        <taxon>Curculionidae</taxon>
        <taxon>Scolytinae</taxon>
        <taxon>Hypothenemus</taxon>
    </lineage>
</organism>
<dbReference type="AlphaFoldDB" id="A0ABD1F296"/>
<comment type="caution">
    <text evidence="1">The sequence shown here is derived from an EMBL/GenBank/DDBJ whole genome shotgun (WGS) entry which is preliminary data.</text>
</comment>
<evidence type="ECO:0000313" key="2">
    <source>
        <dbReference type="Proteomes" id="UP001566132"/>
    </source>
</evidence>
<protein>
    <submittedName>
        <fullName evidence="1">Uncharacterized protein</fullName>
    </submittedName>
</protein>
<sequence>MYSTEFTATFTEKKIKMKFLLTFFVAFLAIHGSIQSPVNADDENTQQKIVKVLNEVLNVTQILLDDAKAFAEDFKKDPSAFSEKIITDLSALGNETVHDIISLIDQLGPNATADGKAVIVCIDAEESAIDDLLTITFTTGINCGVAPNYGNISEVVDSLLSDLQDLQTDMQTQTTTLDKCSQLEVSCLLGFVTTVIQTIEKAVPIAEQYITDIYNLVAEVVDDVNQCDIVPSIKDGAQQVFNEAVQCIKT</sequence>
<accession>A0ABD1F296</accession>
<dbReference type="Proteomes" id="UP001566132">
    <property type="component" value="Unassembled WGS sequence"/>
</dbReference>
<proteinExistence type="predicted"/>
<keyword evidence="2" id="KW-1185">Reference proteome</keyword>
<evidence type="ECO:0000313" key="1">
    <source>
        <dbReference type="EMBL" id="KAL1509370.1"/>
    </source>
</evidence>